<dbReference type="Proteomes" id="UP000320085">
    <property type="component" value="Unassembled WGS sequence"/>
</dbReference>
<evidence type="ECO:0000313" key="1">
    <source>
        <dbReference type="EMBL" id="TQN44644.1"/>
    </source>
</evidence>
<name>A0A543PKQ6_9MICO</name>
<sequence length="452" mass="49588">MSSSGAQSDWPAALEEDYRRTQGRLSAAQQHRRAAFDTLTRRWARRLLAAGDDQQLVLHAVGYGAPDPTVWTAKARDGAPLPVRVGLAPQPRFDAETTQTPNGWLVMVKEHTPALMNDYGWLVTAVVDGSLDAEGIRSLRDELLRTERRLEPEADLRQLWDRRVGNAADASVRGAQALLFLVAHEVSHALWGHQGEPPRLELQWDVPARMHGSQEELHADTTAAHLFSRAGGNRERAEVGARLFFGMTHLIDEEIARRAAKRFTGVFAQRARDYLQSTHPHPMLRLAATHAGLGTPPPSEEAIAVQGAIDAIAGRPALVRDEAALTAFRDVLAGAEDGTIVETLGVLEGRQVGDVHAIDLGHLEALVRRDIDTALTVVAVAVLRYVQANPARWTDMHTAVALIDVDAAISRRWAADAAVERALHQIRAAIPEMDELLDLTRHSQLTQSDPEQ</sequence>
<gene>
    <name evidence="1" type="ORF">FHX52_3861</name>
</gene>
<evidence type="ECO:0000313" key="2">
    <source>
        <dbReference type="Proteomes" id="UP000320085"/>
    </source>
</evidence>
<reference evidence="1 2" key="1">
    <citation type="submission" date="2019-06" db="EMBL/GenBank/DDBJ databases">
        <title>Sequencing the genomes of 1000 actinobacteria strains.</title>
        <authorList>
            <person name="Klenk H.-P."/>
        </authorList>
    </citation>
    <scope>NUCLEOTIDE SEQUENCE [LARGE SCALE GENOMIC DNA]</scope>
    <source>
        <strain evidence="1 2">DSM 21776</strain>
    </source>
</reference>
<accession>A0A543PKQ6</accession>
<comment type="caution">
    <text evidence="1">The sequence shown here is derived from an EMBL/GenBank/DDBJ whole genome shotgun (WGS) entry which is preliminary data.</text>
</comment>
<dbReference type="AlphaFoldDB" id="A0A543PKQ6"/>
<organism evidence="1 2">
    <name type="scientific">Humibacillus xanthopallidus</name>
    <dbReference type="NCBI Taxonomy" id="412689"/>
    <lineage>
        <taxon>Bacteria</taxon>
        <taxon>Bacillati</taxon>
        <taxon>Actinomycetota</taxon>
        <taxon>Actinomycetes</taxon>
        <taxon>Micrococcales</taxon>
        <taxon>Intrasporangiaceae</taxon>
        <taxon>Humibacillus</taxon>
    </lineage>
</organism>
<dbReference type="EMBL" id="VFQF01000003">
    <property type="protein sequence ID" value="TQN44644.1"/>
    <property type="molecule type" value="Genomic_DNA"/>
</dbReference>
<protein>
    <submittedName>
        <fullName evidence="1">Uncharacterized protein</fullName>
    </submittedName>
</protein>
<proteinExistence type="predicted"/>